<keyword evidence="5" id="KW-1185">Reference proteome</keyword>
<sequence>MAYRATDRTEARRIAARERIVAAAHELIAAGGYREAAVAAVAARAGVATGTVYRHFPSKAELFAEVFRRASRREVEAVAASAAEGGVGAGVETFARRALRARRLAWALLAEPVDPAVEAERLAYRRAFRDAFAAALPGHVTDRELIAAALVGAIGEALVGPLSPSGPPHDEDALVAALVAFARRSIADQEPVPC</sequence>
<protein>
    <recommendedName>
        <fullName evidence="3">HTH tetR-type domain-containing protein</fullName>
    </recommendedName>
</protein>
<dbReference type="PROSITE" id="PS50977">
    <property type="entry name" value="HTH_TETR_2"/>
    <property type="match status" value="1"/>
</dbReference>
<dbReference type="KEGG" id="sbae:DSM104329_00952"/>
<keyword evidence="1 2" id="KW-0238">DNA-binding</keyword>
<dbReference type="PANTHER" id="PTHR30055:SF226">
    <property type="entry name" value="HTH-TYPE TRANSCRIPTIONAL REGULATOR PKSA"/>
    <property type="match status" value="1"/>
</dbReference>
<reference evidence="4" key="1">
    <citation type="journal article" date="2022" name="Int. J. Syst. Evol. Microbiol.">
        <title>Pseudomonas aegrilactucae sp. nov. and Pseudomonas morbosilactucae sp. nov., pathogens causing bacterial rot of lettuce in Japan.</title>
        <authorList>
            <person name="Sawada H."/>
            <person name="Fujikawa T."/>
            <person name="Satou M."/>
        </authorList>
    </citation>
    <scope>NUCLEOTIDE SEQUENCE</scope>
    <source>
        <strain evidence="4">0166_1</strain>
    </source>
</reference>
<dbReference type="RefSeq" id="WP_259314240.1">
    <property type="nucleotide sequence ID" value="NZ_CP087164.1"/>
</dbReference>
<dbReference type="AlphaFoldDB" id="A0A9E7BZQ2"/>
<evidence type="ECO:0000313" key="4">
    <source>
        <dbReference type="EMBL" id="UGS34573.1"/>
    </source>
</evidence>
<dbReference type="InterPro" id="IPR009057">
    <property type="entry name" value="Homeodomain-like_sf"/>
</dbReference>
<evidence type="ECO:0000313" key="5">
    <source>
        <dbReference type="Proteomes" id="UP001162834"/>
    </source>
</evidence>
<dbReference type="SUPFAM" id="SSF46689">
    <property type="entry name" value="Homeodomain-like"/>
    <property type="match status" value="1"/>
</dbReference>
<evidence type="ECO:0000256" key="1">
    <source>
        <dbReference type="ARBA" id="ARBA00023125"/>
    </source>
</evidence>
<dbReference type="Pfam" id="PF00440">
    <property type="entry name" value="TetR_N"/>
    <property type="match status" value="1"/>
</dbReference>
<dbReference type="GO" id="GO:0000976">
    <property type="term" value="F:transcription cis-regulatory region binding"/>
    <property type="evidence" value="ECO:0007669"/>
    <property type="project" value="TreeGrafter"/>
</dbReference>
<name>A0A9E7BZQ2_9ACTN</name>
<dbReference type="InterPro" id="IPR001647">
    <property type="entry name" value="HTH_TetR"/>
</dbReference>
<evidence type="ECO:0000259" key="3">
    <source>
        <dbReference type="PROSITE" id="PS50977"/>
    </source>
</evidence>
<dbReference type="GO" id="GO:0003700">
    <property type="term" value="F:DNA-binding transcription factor activity"/>
    <property type="evidence" value="ECO:0007669"/>
    <property type="project" value="TreeGrafter"/>
</dbReference>
<accession>A0A9E7BZQ2</accession>
<dbReference type="Proteomes" id="UP001162834">
    <property type="component" value="Chromosome"/>
</dbReference>
<gene>
    <name evidence="4" type="ORF">DSM104329_00952</name>
</gene>
<dbReference type="EMBL" id="CP087164">
    <property type="protein sequence ID" value="UGS34573.1"/>
    <property type="molecule type" value="Genomic_DNA"/>
</dbReference>
<feature type="domain" description="HTH tetR-type" evidence="3">
    <location>
        <begin position="14"/>
        <end position="74"/>
    </location>
</feature>
<evidence type="ECO:0000256" key="2">
    <source>
        <dbReference type="PROSITE-ProRule" id="PRU00335"/>
    </source>
</evidence>
<dbReference type="PRINTS" id="PR00455">
    <property type="entry name" value="HTHTETR"/>
</dbReference>
<dbReference type="PANTHER" id="PTHR30055">
    <property type="entry name" value="HTH-TYPE TRANSCRIPTIONAL REGULATOR RUTR"/>
    <property type="match status" value="1"/>
</dbReference>
<proteinExistence type="predicted"/>
<dbReference type="Gene3D" id="1.10.357.10">
    <property type="entry name" value="Tetracycline Repressor, domain 2"/>
    <property type="match status" value="1"/>
</dbReference>
<dbReference type="InterPro" id="IPR050109">
    <property type="entry name" value="HTH-type_TetR-like_transc_reg"/>
</dbReference>
<organism evidence="4 5">
    <name type="scientific">Capillimicrobium parvum</name>
    <dbReference type="NCBI Taxonomy" id="2884022"/>
    <lineage>
        <taxon>Bacteria</taxon>
        <taxon>Bacillati</taxon>
        <taxon>Actinomycetota</taxon>
        <taxon>Thermoleophilia</taxon>
        <taxon>Solirubrobacterales</taxon>
        <taxon>Capillimicrobiaceae</taxon>
        <taxon>Capillimicrobium</taxon>
    </lineage>
</organism>
<feature type="DNA-binding region" description="H-T-H motif" evidence="2">
    <location>
        <begin position="37"/>
        <end position="56"/>
    </location>
</feature>